<feature type="non-terminal residue" evidence="1">
    <location>
        <position position="1"/>
    </location>
</feature>
<evidence type="ECO:0000313" key="1">
    <source>
        <dbReference type="EMBL" id="ACX30672.1"/>
    </source>
</evidence>
<accession>D2DRC2</accession>
<dbReference type="EMBL" id="FJ705829">
    <property type="protein sequence ID" value="ACX30672.1"/>
    <property type="molecule type" value="mRNA"/>
</dbReference>
<dbReference type="AlphaFoldDB" id="D2DRC2"/>
<sequence>LKHFGVPDPPSSFKSSSYSFRNIYWKSWSICVESYLQYYIFRGCPKRLPHYVNVNKLSTGHYTMELSKRTLYVTKHEEGWAWGTLSKDPGPQGHMIFIPLKSGNYMISTQKWPDWFLFMESSSHGYIRCWKGNVGPQGVWHIL</sequence>
<protein>
    <submittedName>
        <fullName evidence="1">Cytotoxin B</fullName>
    </submittedName>
</protein>
<organism evidence="1">
    <name type="scientific">Malo kingi</name>
    <dbReference type="NCBI Taxonomy" id="500532"/>
    <lineage>
        <taxon>Eukaryota</taxon>
        <taxon>Metazoa</taxon>
        <taxon>Cnidaria</taxon>
        <taxon>Cubozoa</taxon>
        <taxon>Carybdeida</taxon>
        <taxon>Carukiidae</taxon>
        <taxon>Malo</taxon>
    </lineage>
</organism>
<proteinExistence type="evidence at transcript level"/>
<name>D2DRC2_9CNID</name>
<reference evidence="1" key="1">
    <citation type="submission" date="2009-02" db="EMBL/GenBank/DDBJ databases">
        <title>Molecular identification, characterization and evolution of four defense genes from the Irukandji box jellyfish Malo kingi.</title>
        <authorList>
            <person name="Avila-Soria G."/>
            <person name="Burnell J."/>
        </authorList>
    </citation>
    <scope>NUCLEOTIDE SEQUENCE</scope>
</reference>